<feature type="transmembrane region" description="Helical" evidence="7">
    <location>
        <begin position="420"/>
        <end position="446"/>
    </location>
</feature>
<feature type="transmembrane region" description="Helical" evidence="7">
    <location>
        <begin position="676"/>
        <end position="705"/>
    </location>
</feature>
<dbReference type="Pfam" id="PF02687">
    <property type="entry name" value="FtsX"/>
    <property type="match status" value="2"/>
</dbReference>
<dbReference type="PANTHER" id="PTHR30572:SF4">
    <property type="entry name" value="ABC TRANSPORTER PERMEASE YTRF"/>
    <property type="match status" value="1"/>
</dbReference>
<feature type="transmembrane region" description="Helical" evidence="7">
    <location>
        <begin position="389"/>
        <end position="408"/>
    </location>
</feature>
<dbReference type="InterPro" id="IPR050250">
    <property type="entry name" value="Macrolide_Exporter_MacB"/>
</dbReference>
<reference evidence="10 11" key="1">
    <citation type="submission" date="2020-07" db="EMBL/GenBank/DDBJ databases">
        <title>Sequencing the genomes of 1000 actinobacteria strains.</title>
        <authorList>
            <person name="Klenk H.-P."/>
        </authorList>
    </citation>
    <scope>NUCLEOTIDE SEQUENCE [LARGE SCALE GENOMIC DNA]</scope>
    <source>
        <strain evidence="10 11">DSM 23819</strain>
    </source>
</reference>
<feature type="domain" description="MacB-like periplasmic core" evidence="9">
    <location>
        <begin position="18"/>
        <end position="169"/>
    </location>
</feature>
<feature type="transmembrane region" description="Helical" evidence="7">
    <location>
        <begin position="772"/>
        <end position="792"/>
    </location>
</feature>
<keyword evidence="4 7" id="KW-1133">Transmembrane helix</keyword>
<dbReference type="EMBL" id="JACCAA010000001">
    <property type="protein sequence ID" value="NYG59014.1"/>
    <property type="molecule type" value="Genomic_DNA"/>
</dbReference>
<evidence type="ECO:0000256" key="2">
    <source>
        <dbReference type="ARBA" id="ARBA00022475"/>
    </source>
</evidence>
<protein>
    <submittedName>
        <fullName evidence="10">Putative ABC transport system permease protein</fullName>
    </submittedName>
</protein>
<evidence type="ECO:0000256" key="1">
    <source>
        <dbReference type="ARBA" id="ARBA00004651"/>
    </source>
</evidence>
<comment type="caution">
    <text evidence="10">The sequence shown here is derived from an EMBL/GenBank/DDBJ whole genome shotgun (WGS) entry which is preliminary data.</text>
</comment>
<feature type="transmembrane region" description="Helical" evidence="7">
    <location>
        <begin position="240"/>
        <end position="269"/>
    </location>
</feature>
<sequence length="809" mass="83407">MRTVLLASLRTHTRRYAAATLAVIIGVAFIVTTNALASGARAGMVSGIDAPYRGAEVVVSEIGGDTAKKILRQADRQGADASVLGWAWLPVSKDGKQITDGTDVGALADEASLQWQELTAGRLPKTDDEAVVDTNAAKGNGVRIGDVLTIGSGRNTHDVTVVGTVDSPSALVWCSIYVTEAALVEHWLDEAMVDSVAWAGKGSVDEQIAALAASHPDAVVQTPDDYVDEQHQRATQGVDVIALVLLLFAGIALLTSVLVIANTFSILFAQRTKDFALLRCVGATRRQVLGSIRMEALVLGVVASLLGLLAGTGIGFGLVELIQAVAPGARMGGAEMSPVWYAAAFLTGVLITLAASWLPTRKATRVSPLAALRPDTGIDARTASGRLQLLLGIALVASGIAGLAAAMAGSSVPLMLLGGAATSVGVLVLGPRIVPALISLIGGLAGRVMGAPARLAAQNAVRNPRRTAATTASLLIGVTLTTAVLTGLATARSEVDREMDVDHPVDATITAVGGNGIDAEMASRAGDLDDVDEVLKVPGTVGEVEGIADLTVLAPSPSATLLRSRPMFATPDPDAIFLPYNLIEGVELTERVTLTVGDRSRTLTLNTGDDWGDAALVAPETLAALTDRPSTQALWLRTDASADAKDLGGDLEAIAGGAEVFSTLEKRAYVDLQLNVLAGAIVGLLGIAIVIALVGIANTLGLSVLERARENALLRALGLTRRQLRATLAVEAVLLSVVATVMGVTLGVAFAWVGVETMLSQFVDDLSMTLPWGQLALVIVVSAVAGLLACVLPARRAARVTPAAGLTMD</sequence>
<comment type="similarity">
    <text evidence="6">Belongs to the ABC-4 integral membrane protein family.</text>
</comment>
<evidence type="ECO:0000256" key="5">
    <source>
        <dbReference type="ARBA" id="ARBA00023136"/>
    </source>
</evidence>
<dbReference type="InterPro" id="IPR025857">
    <property type="entry name" value="MacB_PCD"/>
</dbReference>
<evidence type="ECO:0000256" key="3">
    <source>
        <dbReference type="ARBA" id="ARBA00022692"/>
    </source>
</evidence>
<comment type="subcellular location">
    <subcellularLocation>
        <location evidence="1">Cell membrane</location>
        <topology evidence="1">Multi-pass membrane protein</topology>
    </subcellularLocation>
</comment>
<evidence type="ECO:0000256" key="6">
    <source>
        <dbReference type="ARBA" id="ARBA00038076"/>
    </source>
</evidence>
<evidence type="ECO:0000256" key="4">
    <source>
        <dbReference type="ARBA" id="ARBA00022989"/>
    </source>
</evidence>
<accession>A0A7Y9S129</accession>
<dbReference type="Pfam" id="PF12704">
    <property type="entry name" value="MacB_PCD"/>
    <property type="match status" value="1"/>
</dbReference>
<feature type="transmembrane region" description="Helical" evidence="7">
    <location>
        <begin position="296"/>
        <end position="319"/>
    </location>
</feature>
<evidence type="ECO:0000256" key="7">
    <source>
        <dbReference type="SAM" id="Phobius"/>
    </source>
</evidence>
<dbReference type="GO" id="GO:0022857">
    <property type="term" value="F:transmembrane transporter activity"/>
    <property type="evidence" value="ECO:0007669"/>
    <property type="project" value="TreeGrafter"/>
</dbReference>
<feature type="transmembrane region" description="Helical" evidence="7">
    <location>
        <begin position="467"/>
        <end position="489"/>
    </location>
</feature>
<evidence type="ECO:0000259" key="8">
    <source>
        <dbReference type="Pfam" id="PF02687"/>
    </source>
</evidence>
<dbReference type="PANTHER" id="PTHR30572">
    <property type="entry name" value="MEMBRANE COMPONENT OF TRANSPORTER-RELATED"/>
    <property type="match status" value="1"/>
</dbReference>
<feature type="domain" description="ABC3 transporter permease C-terminal" evidence="8">
    <location>
        <begin position="247"/>
        <end position="368"/>
    </location>
</feature>
<keyword evidence="2" id="KW-1003">Cell membrane</keyword>
<dbReference type="GO" id="GO:0005886">
    <property type="term" value="C:plasma membrane"/>
    <property type="evidence" value="ECO:0007669"/>
    <property type="project" value="UniProtKB-SubCell"/>
</dbReference>
<keyword evidence="5 7" id="KW-0472">Membrane</keyword>
<dbReference type="AlphaFoldDB" id="A0A7Y9S129"/>
<evidence type="ECO:0000313" key="11">
    <source>
        <dbReference type="Proteomes" id="UP000540656"/>
    </source>
</evidence>
<proteinExistence type="inferred from homology"/>
<evidence type="ECO:0000313" key="10">
    <source>
        <dbReference type="EMBL" id="NYG59014.1"/>
    </source>
</evidence>
<dbReference type="RefSeq" id="WP_179502110.1">
    <property type="nucleotide sequence ID" value="NZ_JACCAA010000001.1"/>
</dbReference>
<feature type="transmembrane region" description="Helical" evidence="7">
    <location>
        <begin position="726"/>
        <end position="752"/>
    </location>
</feature>
<feature type="domain" description="ABC3 transporter permease C-terminal" evidence="8">
    <location>
        <begin position="684"/>
        <end position="802"/>
    </location>
</feature>
<name>A0A7Y9S129_9ACTN</name>
<keyword evidence="3 7" id="KW-0812">Transmembrane</keyword>
<dbReference type="Proteomes" id="UP000540656">
    <property type="component" value="Unassembled WGS sequence"/>
</dbReference>
<feature type="transmembrane region" description="Helical" evidence="7">
    <location>
        <begin position="339"/>
        <end position="358"/>
    </location>
</feature>
<dbReference type="InterPro" id="IPR003838">
    <property type="entry name" value="ABC3_permease_C"/>
</dbReference>
<evidence type="ECO:0000259" key="9">
    <source>
        <dbReference type="Pfam" id="PF12704"/>
    </source>
</evidence>
<gene>
    <name evidence="10" type="ORF">BJ980_001937</name>
</gene>
<keyword evidence="11" id="KW-1185">Reference proteome</keyword>
<organism evidence="10 11">
    <name type="scientific">Nocardioides daedukensis</name>
    <dbReference type="NCBI Taxonomy" id="634462"/>
    <lineage>
        <taxon>Bacteria</taxon>
        <taxon>Bacillati</taxon>
        <taxon>Actinomycetota</taxon>
        <taxon>Actinomycetes</taxon>
        <taxon>Propionibacteriales</taxon>
        <taxon>Nocardioidaceae</taxon>
        <taxon>Nocardioides</taxon>
    </lineage>
</organism>